<evidence type="ECO:0000259" key="7">
    <source>
        <dbReference type="PROSITE" id="PS50237"/>
    </source>
</evidence>
<dbReference type="InterPro" id="IPR050409">
    <property type="entry name" value="E3_ubiq-protein_ligase"/>
</dbReference>
<dbReference type="EMBL" id="JACEIK010003260">
    <property type="protein sequence ID" value="MCD9641007.1"/>
    <property type="molecule type" value="Genomic_DNA"/>
</dbReference>
<feature type="domain" description="HECT" evidence="7">
    <location>
        <begin position="87"/>
        <end position="122"/>
    </location>
</feature>
<evidence type="ECO:0000256" key="6">
    <source>
        <dbReference type="PROSITE-ProRule" id="PRU00104"/>
    </source>
</evidence>
<dbReference type="PANTHER" id="PTHR11254:SF424">
    <property type="entry name" value="E3 UBIQUITIN-PROTEIN LIGASE UPL5"/>
    <property type="match status" value="1"/>
</dbReference>
<comment type="caution">
    <text evidence="6">Lacks conserved residue(s) required for the propagation of feature annotation.</text>
</comment>
<keyword evidence="9" id="KW-1185">Reference proteome</keyword>
<evidence type="ECO:0000256" key="1">
    <source>
        <dbReference type="ARBA" id="ARBA00000885"/>
    </source>
</evidence>
<protein>
    <recommendedName>
        <fullName evidence="3">HECT-type E3 ubiquitin transferase</fullName>
        <ecNumber evidence="3">2.3.2.26</ecNumber>
    </recommendedName>
</protein>
<dbReference type="Gene3D" id="3.90.1750.10">
    <property type="entry name" value="Hect, E3 ligase catalytic domains"/>
    <property type="match status" value="1"/>
</dbReference>
<dbReference type="Proteomes" id="UP000823775">
    <property type="component" value="Unassembled WGS sequence"/>
</dbReference>
<dbReference type="SUPFAM" id="SSF56204">
    <property type="entry name" value="Hect, E3 ligase catalytic domain"/>
    <property type="match status" value="1"/>
</dbReference>
<dbReference type="PROSITE" id="PS50237">
    <property type="entry name" value="HECT"/>
    <property type="match status" value="1"/>
</dbReference>
<proteinExistence type="predicted"/>
<evidence type="ECO:0000256" key="4">
    <source>
        <dbReference type="ARBA" id="ARBA00022679"/>
    </source>
</evidence>
<evidence type="ECO:0000256" key="3">
    <source>
        <dbReference type="ARBA" id="ARBA00012485"/>
    </source>
</evidence>
<gene>
    <name evidence="8" type="ORF">HAX54_026819</name>
</gene>
<evidence type="ECO:0000313" key="9">
    <source>
        <dbReference type="Proteomes" id="UP000823775"/>
    </source>
</evidence>
<comment type="pathway">
    <text evidence="2">Protein modification; protein ubiquitination.</text>
</comment>
<reference evidence="8 9" key="1">
    <citation type="journal article" date="2021" name="BMC Genomics">
        <title>Datura genome reveals duplications of psychoactive alkaloid biosynthetic genes and high mutation rate following tissue culture.</title>
        <authorList>
            <person name="Rajewski A."/>
            <person name="Carter-House D."/>
            <person name="Stajich J."/>
            <person name="Litt A."/>
        </authorList>
    </citation>
    <scope>NUCLEOTIDE SEQUENCE [LARGE SCALE GENOMIC DNA]</scope>
    <source>
        <strain evidence="8">AR-01</strain>
    </source>
</reference>
<dbReference type="EC" id="2.3.2.26" evidence="3"/>
<dbReference type="InterPro" id="IPR035983">
    <property type="entry name" value="Hect_E3_ubiquitin_ligase"/>
</dbReference>
<evidence type="ECO:0000256" key="5">
    <source>
        <dbReference type="ARBA" id="ARBA00022786"/>
    </source>
</evidence>
<dbReference type="InterPro" id="IPR000569">
    <property type="entry name" value="HECT_dom"/>
</dbReference>
<accession>A0ABS8V3S9</accession>
<comment type="caution">
    <text evidence="8">The sequence shown here is derived from an EMBL/GenBank/DDBJ whole genome shotgun (WGS) entry which is preliminary data.</text>
</comment>
<sequence>MGDVTRHQNENLDEPKFSSFSARNLAIPIVSQGTAMEKSNRLGDSRNHVARSQLLEESFKCIGHRDPALLRGDIFTGFKHEETTGPGVLREWFFMKCRAVFNPQNPLFVSCPNDRRRHQNENLDEPKFSSFNARNLAIPIVSQGIAMEKSNRLGDSRNRVARCIIV</sequence>
<organism evidence="8 9">
    <name type="scientific">Datura stramonium</name>
    <name type="common">Jimsonweed</name>
    <name type="synonym">Common thornapple</name>
    <dbReference type="NCBI Taxonomy" id="4076"/>
    <lineage>
        <taxon>Eukaryota</taxon>
        <taxon>Viridiplantae</taxon>
        <taxon>Streptophyta</taxon>
        <taxon>Embryophyta</taxon>
        <taxon>Tracheophyta</taxon>
        <taxon>Spermatophyta</taxon>
        <taxon>Magnoliopsida</taxon>
        <taxon>eudicotyledons</taxon>
        <taxon>Gunneridae</taxon>
        <taxon>Pentapetalae</taxon>
        <taxon>asterids</taxon>
        <taxon>lamiids</taxon>
        <taxon>Solanales</taxon>
        <taxon>Solanaceae</taxon>
        <taxon>Solanoideae</taxon>
        <taxon>Datureae</taxon>
        <taxon>Datura</taxon>
    </lineage>
</organism>
<comment type="catalytic activity">
    <reaction evidence="1">
        <text>S-ubiquitinyl-[E2 ubiquitin-conjugating enzyme]-L-cysteine + [acceptor protein]-L-lysine = [E2 ubiquitin-conjugating enzyme]-L-cysteine + N(6)-ubiquitinyl-[acceptor protein]-L-lysine.</text>
        <dbReference type="EC" id="2.3.2.26"/>
    </reaction>
</comment>
<keyword evidence="5 6" id="KW-0833">Ubl conjugation pathway</keyword>
<name>A0ABS8V3S9_DATST</name>
<dbReference type="PANTHER" id="PTHR11254">
    <property type="entry name" value="HECT DOMAIN UBIQUITIN-PROTEIN LIGASE"/>
    <property type="match status" value="1"/>
</dbReference>
<evidence type="ECO:0000256" key="2">
    <source>
        <dbReference type="ARBA" id="ARBA00004906"/>
    </source>
</evidence>
<keyword evidence="4" id="KW-0808">Transferase</keyword>
<evidence type="ECO:0000313" key="8">
    <source>
        <dbReference type="EMBL" id="MCD9641007.1"/>
    </source>
</evidence>